<protein>
    <submittedName>
        <fullName evidence="1">Uncharacterized protein</fullName>
    </submittedName>
</protein>
<dbReference type="EMBL" id="JAAITT010000095">
    <property type="protein sequence ID" value="NSJ52684.1"/>
    <property type="molecule type" value="Genomic_DNA"/>
</dbReference>
<reference evidence="2" key="2">
    <citation type="submission" date="2020-02" db="EMBL/GenBank/DDBJ databases">
        <authorList>
            <person name="Littmann E."/>
            <person name="Sorbara M."/>
        </authorList>
    </citation>
    <scope>NUCLEOTIDE SEQUENCE</scope>
    <source>
        <strain evidence="2">MSK.1.17</strain>
    </source>
</reference>
<reference evidence="2 3" key="1">
    <citation type="journal article" date="2020" name="Cell Host Microbe">
        <title>Functional and Genomic Variation between Human-Derived Isolates of Lachnospiraceae Reveals Inter- and Intra-Species Diversity.</title>
        <authorList>
            <person name="Sorbara M.T."/>
            <person name="Littmann E.R."/>
            <person name="Fontana E."/>
            <person name="Moody T.U."/>
            <person name="Kohout C.E."/>
            <person name="Gjonbalaj M."/>
            <person name="Eaton V."/>
            <person name="Seok R."/>
            <person name="Leiner I.M."/>
            <person name="Pamer E.G."/>
        </authorList>
    </citation>
    <scope>NUCLEOTIDE SEQUENCE [LARGE SCALE GENOMIC DNA]</scope>
    <source>
        <strain evidence="2 3">MSK.1.17</strain>
    </source>
</reference>
<evidence type="ECO:0000313" key="3">
    <source>
        <dbReference type="Proteomes" id="UP000669239"/>
    </source>
</evidence>
<dbReference type="EMBL" id="JAKNGE010000056">
    <property type="protein sequence ID" value="MCG4749238.1"/>
    <property type="molecule type" value="Genomic_DNA"/>
</dbReference>
<accession>A0AAW5C123</accession>
<evidence type="ECO:0000313" key="4">
    <source>
        <dbReference type="Proteomes" id="UP001299608"/>
    </source>
</evidence>
<name>A0AAW5C123_9FIRM</name>
<dbReference type="Proteomes" id="UP001299608">
    <property type="component" value="Unassembled WGS sequence"/>
</dbReference>
<sequence>MASNKLEVTLAALNKGQDYAILTGKSPIYSYDNGKRTSDSPIGFKVSVALQGNRLSPLSVKIEGKTDPLSKISEEEIEASCTSIELLVVRFIDCIINIYTINGQMLMSATATGVEIVK</sequence>
<reference evidence="1" key="3">
    <citation type="submission" date="2022-01" db="EMBL/GenBank/DDBJ databases">
        <title>Collection of gut derived symbiotic bacterial strains cultured from healthy donors.</title>
        <authorList>
            <person name="Lin H."/>
            <person name="Kohout C."/>
            <person name="Waligurski E."/>
            <person name="Pamer E.G."/>
        </authorList>
    </citation>
    <scope>NUCLEOTIDE SEQUENCE</scope>
    <source>
        <strain evidence="1">DFI.6.55</strain>
    </source>
</reference>
<dbReference type="RefSeq" id="WP_165643237.1">
    <property type="nucleotide sequence ID" value="NZ_JAAITT010000095.1"/>
</dbReference>
<comment type="caution">
    <text evidence="1">The sequence shown here is derived from an EMBL/GenBank/DDBJ whole genome shotgun (WGS) entry which is preliminary data.</text>
</comment>
<evidence type="ECO:0000313" key="2">
    <source>
        <dbReference type="EMBL" id="NSJ52684.1"/>
    </source>
</evidence>
<keyword evidence="3" id="KW-1185">Reference proteome</keyword>
<dbReference type="AlphaFoldDB" id="A0AAW5C123"/>
<dbReference type="Proteomes" id="UP000669239">
    <property type="component" value="Unassembled WGS sequence"/>
</dbReference>
<evidence type="ECO:0000313" key="1">
    <source>
        <dbReference type="EMBL" id="MCG4749238.1"/>
    </source>
</evidence>
<organism evidence="1 4">
    <name type="scientific">Enterocloster aldenensis</name>
    <dbReference type="NCBI Taxonomy" id="358742"/>
    <lineage>
        <taxon>Bacteria</taxon>
        <taxon>Bacillati</taxon>
        <taxon>Bacillota</taxon>
        <taxon>Clostridia</taxon>
        <taxon>Lachnospirales</taxon>
        <taxon>Lachnospiraceae</taxon>
        <taxon>Enterocloster</taxon>
    </lineage>
</organism>
<proteinExistence type="predicted"/>
<gene>
    <name evidence="2" type="ORF">G5B36_29050</name>
    <name evidence="1" type="ORF">L0N08_27905</name>
</gene>